<comment type="caution">
    <text evidence="2">The sequence shown here is derived from an EMBL/GenBank/DDBJ whole genome shotgun (WGS) entry which is preliminary data.</text>
</comment>
<proteinExistence type="predicted"/>
<protein>
    <submittedName>
        <fullName evidence="2">Uncharacterized protein</fullName>
    </submittedName>
</protein>
<keyword evidence="3" id="KW-1185">Reference proteome</keyword>
<feature type="region of interest" description="Disordered" evidence="1">
    <location>
        <begin position="463"/>
        <end position="496"/>
    </location>
</feature>
<name>A0ABQ5RRU1_9CHLO</name>
<feature type="region of interest" description="Disordered" evidence="1">
    <location>
        <begin position="216"/>
        <end position="293"/>
    </location>
</feature>
<feature type="compositionally biased region" description="Polar residues" evidence="1">
    <location>
        <begin position="925"/>
        <end position="937"/>
    </location>
</feature>
<organism evidence="2 3">
    <name type="scientific">Volvox africanus</name>
    <dbReference type="NCBI Taxonomy" id="51714"/>
    <lineage>
        <taxon>Eukaryota</taxon>
        <taxon>Viridiplantae</taxon>
        <taxon>Chlorophyta</taxon>
        <taxon>core chlorophytes</taxon>
        <taxon>Chlorophyceae</taxon>
        <taxon>CS clade</taxon>
        <taxon>Chlamydomonadales</taxon>
        <taxon>Volvocaceae</taxon>
        <taxon>Volvox</taxon>
    </lineage>
</organism>
<dbReference type="EMBL" id="BSDZ01000005">
    <property type="protein sequence ID" value="GLI60176.1"/>
    <property type="molecule type" value="Genomic_DNA"/>
</dbReference>
<feature type="compositionally biased region" description="Gly residues" evidence="1">
    <location>
        <begin position="216"/>
        <end position="227"/>
    </location>
</feature>
<evidence type="ECO:0000313" key="2">
    <source>
        <dbReference type="EMBL" id="GLI60176.1"/>
    </source>
</evidence>
<feature type="region of interest" description="Disordered" evidence="1">
    <location>
        <begin position="403"/>
        <end position="432"/>
    </location>
</feature>
<feature type="region of interest" description="Disordered" evidence="1">
    <location>
        <begin position="853"/>
        <end position="937"/>
    </location>
</feature>
<feature type="compositionally biased region" description="Gly residues" evidence="1">
    <location>
        <begin position="885"/>
        <end position="895"/>
    </location>
</feature>
<evidence type="ECO:0000256" key="1">
    <source>
        <dbReference type="SAM" id="MobiDB-lite"/>
    </source>
</evidence>
<sequence length="1002" mass="100963">MFALSPSAATVTTCMPASKRPTWVLLHRRRCRPSLRPLTDGYRSVTVALAAPTGRPTPTPTSRPPEAALLPAAPWELPAPNYDTEAAADSTVATVTASAALVGTAVAPCGSVLQAAAFDCTSIVTAAGPGGMGATASTSEDGSSSGSSSSAVLSSNGSNAVGFRSIASSGRDVEGAGLMGRGNSATADADAKSVSSSNGVVSIVRSDAWLPKAGQGWGNGARAGSGSGPKYVSRGGRGGRSFKQGRGWRLAADTASAHDEGGGGGSGSGSSSGLRLDSGRGGGRGSTVPPSSLTAVNSPLLQELQAMQQQVAELRTLISEQQRREVEQRQQMEALLQYVLSGGKVPIPPEIKALPAAATANTTTAATVTAATVAAVASADHAPSASVASELQKLQRIENAADLASNGPEGTHSTAIAPPPSPPLHPLKNPDAESASIPVAAADMPGVPNVAPTELTINNTVVGGSIRRGSDSSSNNDSDVSVKVDDKEEEEAQVSPVSLAVQPELLTLLEQELNAGISSSNGNAVLGGSSNGSTDAKPTGSDSTVNGRAASGHYRRTDSVVSTLSENRTIISNTAAVEKMSVDVAVGIQNEKQGGNITGAAPPSLTSSVNGADVEVTHGSANNLQEELRHLFALELQHAAAPSAPGDVITSSQGAVETVGMGDRTSTVAPSPMISLLLLAASEKADMTADVPLPPLQLSSSCLEVATAAAHPQTATVSITAAIPPFHPAAASVSTSSGSSSSQMMNITHDIITTSTSSDSNDSSDSGAGSRSAALANESELRDIVAQLMSVASETARLARQAKHAGVPLPPELQQPAALPIALALLQRLKASKAGAGGEPLGRAPAAAVAPSAVLPESSAARKPPRRSGSGYPSKEWQQRSEFRSGGGAVGGGADGRLSSNGSSGGGSRSDRTEAGAWSAAPVASPTQEVTELTSDQLAALQTHPSYMFQGLRRLSWEGEEPLAAPAPSASSSRSSESAGLETPPPPLLRPPSRSARTEMKR</sequence>
<feature type="region of interest" description="Disordered" evidence="1">
    <location>
        <begin position="524"/>
        <end position="554"/>
    </location>
</feature>
<feature type="region of interest" description="Disordered" evidence="1">
    <location>
        <begin position="753"/>
        <end position="774"/>
    </location>
</feature>
<feature type="region of interest" description="Disordered" evidence="1">
    <location>
        <begin position="134"/>
        <end position="157"/>
    </location>
</feature>
<evidence type="ECO:0000313" key="3">
    <source>
        <dbReference type="Proteomes" id="UP001165090"/>
    </source>
</evidence>
<gene>
    <name evidence="2" type="ORF">VaNZ11_002239</name>
</gene>
<feature type="compositionally biased region" description="Polar residues" evidence="1">
    <location>
        <begin position="531"/>
        <end position="546"/>
    </location>
</feature>
<dbReference type="Proteomes" id="UP001165090">
    <property type="component" value="Unassembled WGS sequence"/>
</dbReference>
<reference evidence="2 3" key="1">
    <citation type="journal article" date="2023" name="IScience">
        <title>Expanded male sex-determining region conserved during the evolution of homothallism in the green alga Volvox.</title>
        <authorList>
            <person name="Yamamoto K."/>
            <person name="Matsuzaki R."/>
            <person name="Mahakham W."/>
            <person name="Heman W."/>
            <person name="Sekimoto H."/>
            <person name="Kawachi M."/>
            <person name="Minakuchi Y."/>
            <person name="Toyoda A."/>
            <person name="Nozaki H."/>
        </authorList>
    </citation>
    <scope>NUCLEOTIDE SEQUENCE [LARGE SCALE GENOMIC DNA]</scope>
    <source>
        <strain evidence="2 3">NIES-4468</strain>
    </source>
</reference>
<accession>A0ABQ5RRU1</accession>
<feature type="compositionally biased region" description="Low complexity" evidence="1">
    <location>
        <begin position="962"/>
        <end position="982"/>
    </location>
</feature>
<feature type="region of interest" description="Disordered" evidence="1">
    <location>
        <begin position="960"/>
        <end position="1002"/>
    </location>
</feature>